<name>A0A6V8PLV0_9ACTN</name>
<dbReference type="CDD" id="cd18011">
    <property type="entry name" value="DEXDc_RapA"/>
    <property type="match status" value="1"/>
</dbReference>
<dbReference type="PANTHER" id="PTHR45766:SF6">
    <property type="entry name" value="SWI_SNF-RELATED MATRIX-ASSOCIATED ACTIN-DEPENDENT REGULATOR OF CHROMATIN SUBFAMILY A-LIKE PROTEIN 1"/>
    <property type="match status" value="1"/>
</dbReference>
<evidence type="ECO:0000256" key="3">
    <source>
        <dbReference type="ARBA" id="ARBA00022806"/>
    </source>
</evidence>
<evidence type="ECO:0000256" key="2">
    <source>
        <dbReference type="ARBA" id="ARBA00022801"/>
    </source>
</evidence>
<dbReference type="InterPro" id="IPR000330">
    <property type="entry name" value="SNF2_N"/>
</dbReference>
<dbReference type="InterPro" id="IPR057342">
    <property type="entry name" value="DEXDc_RapA"/>
</dbReference>
<evidence type="ECO:0000259" key="7">
    <source>
        <dbReference type="PROSITE" id="PS51194"/>
    </source>
</evidence>
<sequence>MIKEGMIIEGPFWREPVEIKKIEEFAGRIHIIGATIYSNEHIDQLIPKEEIEKLKTREFVLDFTTKGSEAFLSIEATRFRLASLFDPLLAMNTSKIDPLPFQIEAVYGYILKLPLIRFLIADDPGAGKTIMAGLIIKELKLRGVVNRILIVVPGHLKDQWRRELKEKFQEHLTIIDRSLLDAHYAENPWRRESQVITSLDFAKREEILPSLSSVDWDLVIVDEAHKMAAYRYGDKLSRTERYKLGEVISKTTDHLLFLTATPHKGDPENYRLFLDLLVPGFFATQELIDESLKNRDNPLFIRRMKEDLKDFEGKPIFTNRYPKTIKFRLSEKEKKLYNELSKYVISQYNRALQMDKRRNVAFALLILQRRMASSTYALLRSLERRKERLEDLLKGPELIKEVPTYIDIEEVDDYEEEGRWEQEKKWETLSIAENREELEKEIATLNELIAEAKEILDEEQEVKLTELKKAVEGGFKKIREMQGNEKILIFTESRDTMEYLLKRIKSWGYSVNYIHGGMRLEERVEAEKVFQHEKQIMVATEAAGEGINLQFCHLMINYDIPWNPNRLEQRMGRIHRYGQQKDVYVFNLVAEDTREGQVLAKIFDKLEEIRKAMGSDKVFDVIGDVFYGKNLYQLILDAVASAKSMDEIIKELDIRVDEKYIKKIKEALGESLATRHIDYTRIKEMAEKAKEYRMIPEYVEEFFKRALQIAGGKFRVRKDGFIAIDSIPYEIRKIADLPVASATQTGEVDFKNRYGSILKSYPKATFDKEIAFKNPDAEFISFGHPLFEALIEWINRNYFTKLQKGAVFEDPSGRYDGVLWFFEGEVKDGKGSIAGKRLMAIYDNGKELNGVNPAILWDFVPQDSNEPTKLDITKEKAQEYSIDAVSAYKQEIFKERKRQGEIKRKYGIKSLEYLIGELDVDLAELYEREARGEKVDIAIRNKEERKRQYEETLKTLQKEIEQEISLTISMPKFLGAILVQPTTSKEMISNEEIEMIGMVIAMGYEKTQGREPEDVSKENLGFDIRSKGDLPAQAGGETRYIEVKARKDEGQIALTLNEWFKAKRFKNQYWLYVVANAVKNPILYIINNPTENLKVQEKVEVVRFVVPLEEWKNKGVKV</sequence>
<reference evidence="8 9" key="1">
    <citation type="journal article" date="2020" name="Front. Microbiol.">
        <title>Single-cell genomics of novel Actinobacteria with the Wood-Ljungdahl pathway discovered in a serpentinizing system.</title>
        <authorList>
            <person name="Merino N."/>
            <person name="Kawai M."/>
            <person name="Boyd E.S."/>
            <person name="Colman D.R."/>
            <person name="McGlynn S.E."/>
            <person name="Nealson K.H."/>
            <person name="Kurokawa K."/>
            <person name="Hongoh Y."/>
        </authorList>
    </citation>
    <scope>NUCLEOTIDE SEQUENCE [LARGE SCALE GENOMIC DNA]</scope>
    <source>
        <strain evidence="8 9">S42</strain>
    </source>
</reference>
<dbReference type="Proteomes" id="UP000568877">
    <property type="component" value="Unassembled WGS sequence"/>
</dbReference>
<feature type="coiled-coil region" evidence="5">
    <location>
        <begin position="428"/>
        <end position="465"/>
    </location>
</feature>
<comment type="caution">
    <text evidence="8">The sequence shown here is derived from an EMBL/GenBank/DDBJ whole genome shotgun (WGS) entry which is preliminary data.</text>
</comment>
<feature type="coiled-coil region" evidence="5">
    <location>
        <begin position="939"/>
        <end position="966"/>
    </location>
</feature>
<dbReference type="GO" id="GO:0004386">
    <property type="term" value="F:helicase activity"/>
    <property type="evidence" value="ECO:0007669"/>
    <property type="project" value="UniProtKB-KW"/>
</dbReference>
<dbReference type="EMBL" id="BLSA01000019">
    <property type="protein sequence ID" value="GFP31966.1"/>
    <property type="molecule type" value="Genomic_DNA"/>
</dbReference>
<evidence type="ECO:0000259" key="6">
    <source>
        <dbReference type="PROSITE" id="PS51192"/>
    </source>
</evidence>
<dbReference type="GO" id="GO:0016787">
    <property type="term" value="F:hydrolase activity"/>
    <property type="evidence" value="ECO:0007669"/>
    <property type="project" value="UniProtKB-KW"/>
</dbReference>
<evidence type="ECO:0008006" key="10">
    <source>
        <dbReference type="Google" id="ProtNLM"/>
    </source>
</evidence>
<keyword evidence="4" id="KW-0067">ATP-binding</keyword>
<dbReference type="InterPro" id="IPR049730">
    <property type="entry name" value="SNF2/RAD54-like_C"/>
</dbReference>
<accession>A0A6V8PLV0</accession>
<feature type="domain" description="Helicase ATP-binding" evidence="6">
    <location>
        <begin position="109"/>
        <end position="280"/>
    </location>
</feature>
<dbReference type="InterPro" id="IPR001650">
    <property type="entry name" value="Helicase_C-like"/>
</dbReference>
<keyword evidence="3" id="KW-0347">Helicase</keyword>
<dbReference type="PROSITE" id="PS51194">
    <property type="entry name" value="HELICASE_CTER"/>
    <property type="match status" value="1"/>
</dbReference>
<protein>
    <recommendedName>
        <fullName evidence="10">Helicase</fullName>
    </recommendedName>
</protein>
<dbReference type="Gene3D" id="3.40.50.10810">
    <property type="entry name" value="Tandem AAA-ATPase domain"/>
    <property type="match status" value="1"/>
</dbReference>
<evidence type="ECO:0000256" key="1">
    <source>
        <dbReference type="ARBA" id="ARBA00022741"/>
    </source>
</evidence>
<evidence type="ECO:0000313" key="9">
    <source>
        <dbReference type="Proteomes" id="UP000568877"/>
    </source>
</evidence>
<dbReference type="AlphaFoldDB" id="A0A6V8PLV0"/>
<dbReference type="SMART" id="SM00490">
    <property type="entry name" value="HELICc"/>
    <property type="match status" value="1"/>
</dbReference>
<keyword evidence="5" id="KW-0175">Coiled coil</keyword>
<organism evidence="8 9">
    <name type="scientific">Candidatus Hakubella thermalkaliphila</name>
    <dbReference type="NCBI Taxonomy" id="2754717"/>
    <lineage>
        <taxon>Bacteria</taxon>
        <taxon>Bacillati</taxon>
        <taxon>Actinomycetota</taxon>
        <taxon>Actinomycetota incertae sedis</taxon>
        <taxon>Candidatus Hakubellales</taxon>
        <taxon>Candidatus Hakubellaceae</taxon>
        <taxon>Candidatus Hakubella</taxon>
    </lineage>
</organism>
<dbReference type="InterPro" id="IPR024975">
    <property type="entry name" value="NOV_C"/>
</dbReference>
<evidence type="ECO:0000256" key="4">
    <source>
        <dbReference type="ARBA" id="ARBA00022840"/>
    </source>
</evidence>
<dbReference type="SMART" id="SM00487">
    <property type="entry name" value="DEXDc"/>
    <property type="match status" value="1"/>
</dbReference>
<keyword evidence="1" id="KW-0547">Nucleotide-binding</keyword>
<evidence type="ECO:0000256" key="5">
    <source>
        <dbReference type="SAM" id="Coils"/>
    </source>
</evidence>
<dbReference type="PANTHER" id="PTHR45766">
    <property type="entry name" value="DNA ANNEALING HELICASE AND ENDONUCLEASE ZRANB3 FAMILY MEMBER"/>
    <property type="match status" value="1"/>
</dbReference>
<dbReference type="InterPro" id="IPR038718">
    <property type="entry name" value="SNF2-like_sf"/>
</dbReference>
<proteinExistence type="predicted"/>
<dbReference type="CDD" id="cd18793">
    <property type="entry name" value="SF2_C_SNF"/>
    <property type="match status" value="1"/>
</dbReference>
<dbReference type="Pfam" id="PF13020">
    <property type="entry name" value="NOV_C"/>
    <property type="match status" value="1"/>
</dbReference>
<dbReference type="Pfam" id="PF00271">
    <property type="entry name" value="Helicase_C"/>
    <property type="match status" value="1"/>
</dbReference>
<dbReference type="GO" id="GO:0005524">
    <property type="term" value="F:ATP binding"/>
    <property type="evidence" value="ECO:0007669"/>
    <property type="project" value="UniProtKB-KW"/>
</dbReference>
<dbReference type="InterPro" id="IPR014001">
    <property type="entry name" value="Helicase_ATP-bd"/>
</dbReference>
<evidence type="ECO:0000313" key="8">
    <source>
        <dbReference type="EMBL" id="GFP31966.1"/>
    </source>
</evidence>
<dbReference type="InterPro" id="IPR027417">
    <property type="entry name" value="P-loop_NTPase"/>
</dbReference>
<feature type="domain" description="Helicase C-terminal" evidence="7">
    <location>
        <begin position="463"/>
        <end position="626"/>
    </location>
</feature>
<keyword evidence="2" id="KW-0378">Hydrolase</keyword>
<dbReference type="Pfam" id="PF00176">
    <property type="entry name" value="SNF2-rel_dom"/>
    <property type="match status" value="1"/>
</dbReference>
<dbReference type="PROSITE" id="PS51192">
    <property type="entry name" value="HELICASE_ATP_BIND_1"/>
    <property type="match status" value="1"/>
</dbReference>
<dbReference type="Gene3D" id="3.40.50.300">
    <property type="entry name" value="P-loop containing nucleotide triphosphate hydrolases"/>
    <property type="match status" value="1"/>
</dbReference>
<dbReference type="SUPFAM" id="SSF52540">
    <property type="entry name" value="P-loop containing nucleoside triphosphate hydrolases"/>
    <property type="match status" value="2"/>
</dbReference>
<gene>
    <name evidence="8" type="ORF">HKBW3S42_00272</name>
</gene>